<dbReference type="Proteomes" id="UP000063781">
    <property type="component" value="Chromosome"/>
</dbReference>
<dbReference type="InterPro" id="IPR036388">
    <property type="entry name" value="WH-like_DNA-bd_sf"/>
</dbReference>
<keyword evidence="2" id="KW-0238">DNA-binding</keyword>
<name>A0A109UHG1_9FIRM</name>
<evidence type="ECO:0000256" key="3">
    <source>
        <dbReference type="ARBA" id="ARBA00023163"/>
    </source>
</evidence>
<dbReference type="KEGG" id="erl:AOC36_08965"/>
<dbReference type="Pfam" id="PF12802">
    <property type="entry name" value="MarR_2"/>
    <property type="match status" value="1"/>
</dbReference>
<dbReference type="InterPro" id="IPR036390">
    <property type="entry name" value="WH_DNA-bd_sf"/>
</dbReference>
<sequence>MDRKIGYEIREFQQLLNRRIEAQREASEVSLTHTQTRIVLFISKQKGPVFQRDIEKELSVRRSTATEMLNVLERDSIIERKRVDFDARLKEVVLTEKAKSFITAMKKDIQGTEALLRKNVDPNDLDVFFNVLDQIRENLR</sequence>
<dbReference type="STRING" id="1514105.AOC36_08965"/>
<feature type="domain" description="HTH marR-type" evidence="4">
    <location>
        <begin position="1"/>
        <end position="137"/>
    </location>
</feature>
<gene>
    <name evidence="5" type="ORF">AOC36_08965</name>
</gene>
<evidence type="ECO:0000313" key="6">
    <source>
        <dbReference type="Proteomes" id="UP000063781"/>
    </source>
</evidence>
<dbReference type="PROSITE" id="PS50995">
    <property type="entry name" value="HTH_MARR_2"/>
    <property type="match status" value="1"/>
</dbReference>
<dbReference type="GO" id="GO:0003700">
    <property type="term" value="F:DNA-binding transcription factor activity"/>
    <property type="evidence" value="ECO:0007669"/>
    <property type="project" value="InterPro"/>
</dbReference>
<evidence type="ECO:0000256" key="1">
    <source>
        <dbReference type="ARBA" id="ARBA00023015"/>
    </source>
</evidence>
<dbReference type="SMART" id="SM00347">
    <property type="entry name" value="HTH_MARR"/>
    <property type="match status" value="1"/>
</dbReference>
<keyword evidence="6" id="KW-1185">Reference proteome</keyword>
<dbReference type="GO" id="GO:0003677">
    <property type="term" value="F:DNA binding"/>
    <property type="evidence" value="ECO:0007669"/>
    <property type="project" value="UniProtKB-KW"/>
</dbReference>
<dbReference type="PANTHER" id="PTHR42756">
    <property type="entry name" value="TRANSCRIPTIONAL REGULATOR, MARR"/>
    <property type="match status" value="1"/>
</dbReference>
<proteinExistence type="predicted"/>
<keyword evidence="3" id="KW-0804">Transcription</keyword>
<dbReference type="OrthoDB" id="384891at2"/>
<evidence type="ECO:0000256" key="2">
    <source>
        <dbReference type="ARBA" id="ARBA00023125"/>
    </source>
</evidence>
<dbReference type="InterPro" id="IPR000835">
    <property type="entry name" value="HTH_MarR-typ"/>
</dbReference>
<dbReference type="SUPFAM" id="SSF46785">
    <property type="entry name" value="Winged helix' DNA-binding domain"/>
    <property type="match status" value="1"/>
</dbReference>
<dbReference type="AlphaFoldDB" id="A0A109UHG1"/>
<reference evidence="5 6" key="1">
    <citation type="submission" date="2015-10" db="EMBL/GenBank/DDBJ databases">
        <title>Erysipelothrix larvae sp. LV19 isolated from the larval gut of the rhinoceros beetle, Trypoxylus dichotomus.</title>
        <authorList>
            <person name="Lim S."/>
            <person name="Kim B.-C."/>
        </authorList>
    </citation>
    <scope>NUCLEOTIDE SEQUENCE [LARGE SCALE GENOMIC DNA]</scope>
    <source>
        <strain evidence="5 6">LV19</strain>
    </source>
</reference>
<dbReference type="Gene3D" id="1.10.10.10">
    <property type="entry name" value="Winged helix-like DNA-binding domain superfamily/Winged helix DNA-binding domain"/>
    <property type="match status" value="1"/>
</dbReference>
<protein>
    <recommendedName>
        <fullName evidence="4">HTH marR-type domain-containing protein</fullName>
    </recommendedName>
</protein>
<keyword evidence="1" id="KW-0805">Transcription regulation</keyword>
<dbReference type="RefSeq" id="WP_067633513.1">
    <property type="nucleotide sequence ID" value="NZ_CP013213.1"/>
</dbReference>
<evidence type="ECO:0000259" key="4">
    <source>
        <dbReference type="PROSITE" id="PS50995"/>
    </source>
</evidence>
<evidence type="ECO:0000313" key="5">
    <source>
        <dbReference type="EMBL" id="AMC94113.1"/>
    </source>
</evidence>
<accession>A0A109UHG1</accession>
<dbReference type="PANTHER" id="PTHR42756:SF1">
    <property type="entry name" value="TRANSCRIPTIONAL REPRESSOR OF EMRAB OPERON"/>
    <property type="match status" value="1"/>
</dbReference>
<dbReference type="EMBL" id="CP013213">
    <property type="protein sequence ID" value="AMC94113.1"/>
    <property type="molecule type" value="Genomic_DNA"/>
</dbReference>
<organism evidence="5 6">
    <name type="scientific">Erysipelothrix larvae</name>
    <dbReference type="NCBI Taxonomy" id="1514105"/>
    <lineage>
        <taxon>Bacteria</taxon>
        <taxon>Bacillati</taxon>
        <taxon>Bacillota</taxon>
        <taxon>Erysipelotrichia</taxon>
        <taxon>Erysipelotrichales</taxon>
        <taxon>Erysipelotrichaceae</taxon>
        <taxon>Erysipelothrix</taxon>
    </lineage>
</organism>